<gene>
    <name evidence="1" type="ORF">JFN93_20650</name>
</gene>
<dbReference type="AlphaFoldDB" id="A0A8J7M2J2"/>
<organism evidence="1 2">
    <name type="scientific">Geomesophilobacter sediminis</name>
    <dbReference type="NCBI Taxonomy" id="2798584"/>
    <lineage>
        <taxon>Bacteria</taxon>
        <taxon>Pseudomonadati</taxon>
        <taxon>Thermodesulfobacteriota</taxon>
        <taxon>Desulfuromonadia</taxon>
        <taxon>Geobacterales</taxon>
        <taxon>Geobacteraceae</taxon>
        <taxon>Geomesophilobacter</taxon>
    </lineage>
</organism>
<comment type="caution">
    <text evidence="1">The sequence shown here is derived from an EMBL/GenBank/DDBJ whole genome shotgun (WGS) entry which is preliminary data.</text>
</comment>
<name>A0A8J7M2J2_9BACT</name>
<dbReference type="Proteomes" id="UP000636888">
    <property type="component" value="Unassembled WGS sequence"/>
</dbReference>
<keyword evidence="2" id="KW-1185">Reference proteome</keyword>
<protein>
    <submittedName>
        <fullName evidence="1">Uncharacterized protein</fullName>
    </submittedName>
</protein>
<proteinExistence type="predicted"/>
<evidence type="ECO:0000313" key="1">
    <source>
        <dbReference type="EMBL" id="MBJ6727128.1"/>
    </source>
</evidence>
<evidence type="ECO:0000313" key="2">
    <source>
        <dbReference type="Proteomes" id="UP000636888"/>
    </source>
</evidence>
<sequence length="110" mass="12527">MLKQYRILTDCLYLLKNSHLPVMDKLRLEVQLIQAKRLLLNDEVGNKVEGVASSESEFGDLYRRIQEICAPQPELGQTANLLQQLTDMTEQLKGHLDMPLSGPAWAAFHH</sequence>
<dbReference type="RefSeq" id="WP_199386040.1">
    <property type="nucleotide sequence ID" value="NZ_JAEMHM010000020.1"/>
</dbReference>
<accession>A0A8J7M2J2</accession>
<dbReference type="EMBL" id="JAEMHM010000020">
    <property type="protein sequence ID" value="MBJ6727128.1"/>
    <property type="molecule type" value="Genomic_DNA"/>
</dbReference>
<reference evidence="1" key="1">
    <citation type="submission" date="2020-12" db="EMBL/GenBank/DDBJ databases">
        <title>Geomonas sp. Red875, isolated from river sediment.</title>
        <authorList>
            <person name="Xu Z."/>
            <person name="Zhang Z."/>
            <person name="Masuda Y."/>
            <person name="Itoh H."/>
            <person name="Senoo K."/>
        </authorList>
    </citation>
    <scope>NUCLEOTIDE SEQUENCE</scope>
    <source>
        <strain evidence="1">Red875</strain>
    </source>
</reference>